<name>A0A192A1Q1_9RALS</name>
<accession>A0A192A1Q1</accession>
<dbReference type="Proteomes" id="UP000078572">
    <property type="component" value="Chromosome 1"/>
</dbReference>
<dbReference type="OrthoDB" id="8686789at2"/>
<protein>
    <recommendedName>
        <fullName evidence="6">Surface antigen domain-containing protein</fullName>
    </recommendedName>
</protein>
<evidence type="ECO:0000256" key="1">
    <source>
        <dbReference type="SAM" id="SignalP"/>
    </source>
</evidence>
<feature type="chain" id="PRO_5044553956" description="Surface antigen domain-containing protein" evidence="1">
    <location>
        <begin position="30"/>
        <end position="133"/>
    </location>
</feature>
<dbReference type="RefSeq" id="WP_064805940.1">
    <property type="nucleotide sequence ID" value="NZ_CP016022.1"/>
</dbReference>
<evidence type="ECO:0008006" key="6">
    <source>
        <dbReference type="Google" id="ProtNLM"/>
    </source>
</evidence>
<gene>
    <name evidence="2" type="ORF">A9Y76_17855</name>
    <name evidence="3" type="ORF">HGR00_26875</name>
</gene>
<evidence type="ECO:0000313" key="5">
    <source>
        <dbReference type="Proteomes" id="UP000575469"/>
    </source>
</evidence>
<dbReference type="Proteomes" id="UP000575469">
    <property type="component" value="Unassembled WGS sequence"/>
</dbReference>
<organism evidence="2 4">
    <name type="scientific">Ralstonia insidiosa</name>
    <dbReference type="NCBI Taxonomy" id="190721"/>
    <lineage>
        <taxon>Bacteria</taxon>
        <taxon>Pseudomonadati</taxon>
        <taxon>Pseudomonadota</taxon>
        <taxon>Betaproteobacteria</taxon>
        <taxon>Burkholderiales</taxon>
        <taxon>Burkholderiaceae</taxon>
        <taxon>Ralstonia</taxon>
    </lineage>
</organism>
<sequence length="133" mass="14538">MLLRHLPARRLALALTGAALLAAATPSFAYFRNVLASTIIGSMSETEVKSFTKAIGSVLVNTADNTPAQWTWPAKGKQPAIEATITPLESKTDAGQACRRLQSELTRGSSKEQWTAWLCKQPSGEWKLRRLVQ</sequence>
<evidence type="ECO:0000313" key="3">
    <source>
        <dbReference type="EMBL" id="NMV41549.1"/>
    </source>
</evidence>
<evidence type="ECO:0000313" key="4">
    <source>
        <dbReference type="Proteomes" id="UP000078572"/>
    </source>
</evidence>
<feature type="signal peptide" evidence="1">
    <location>
        <begin position="1"/>
        <end position="29"/>
    </location>
</feature>
<evidence type="ECO:0000313" key="2">
    <source>
        <dbReference type="EMBL" id="ANJ74201.1"/>
    </source>
</evidence>
<proteinExistence type="predicted"/>
<dbReference type="EMBL" id="CP016022">
    <property type="protein sequence ID" value="ANJ74201.1"/>
    <property type="molecule type" value="Genomic_DNA"/>
</dbReference>
<dbReference type="AlphaFoldDB" id="A0A192A1Q1"/>
<keyword evidence="1" id="KW-0732">Signal</keyword>
<dbReference type="GeneID" id="61527892"/>
<reference evidence="4" key="2">
    <citation type="submission" date="2016-06" db="EMBL/GenBank/DDBJ databases">
        <authorList>
            <person name="Xu Y."/>
            <person name="Nagy A."/>
            <person name="Yan X."/>
            <person name="Kim S.W."/>
            <person name="Haley B."/>
            <person name="Liu N.T."/>
            <person name="Nou X."/>
        </authorList>
    </citation>
    <scope>NUCLEOTIDE SEQUENCE [LARGE SCALE GENOMIC DNA]</scope>
    <source>
        <strain evidence="4">ATCC 49129</strain>
    </source>
</reference>
<keyword evidence="4" id="KW-1185">Reference proteome</keyword>
<reference evidence="2" key="1">
    <citation type="submission" date="2016-06" db="EMBL/GenBank/DDBJ databases">
        <authorList>
            <person name="Kjaerup R.B."/>
            <person name="Dalgaard T.S."/>
            <person name="Juul-Madsen H.R."/>
        </authorList>
    </citation>
    <scope>NUCLEOTIDE SEQUENCE [LARGE SCALE GENOMIC DNA]</scope>
    <source>
        <strain evidence="2">ATCC 49129</strain>
    </source>
</reference>
<dbReference type="STRING" id="190721.ACS15_3764"/>
<reference evidence="3 5" key="3">
    <citation type="submission" date="2020-04" db="EMBL/GenBank/DDBJ databases">
        <title>Ralstonia insidiosa genome sequencing and assembly.</title>
        <authorList>
            <person name="Martins R.C.R."/>
            <person name="Perdigao-Neto L.V."/>
            <person name="Levin A.S.S."/>
            <person name="Costa S.F."/>
        </authorList>
    </citation>
    <scope>NUCLEOTIDE SEQUENCE [LARGE SCALE GENOMIC DNA]</scope>
    <source>
        <strain evidence="3 5">5047</strain>
    </source>
</reference>
<dbReference type="EMBL" id="JABBZM010000034">
    <property type="protein sequence ID" value="NMV41549.1"/>
    <property type="molecule type" value="Genomic_DNA"/>
</dbReference>